<keyword evidence="16" id="KW-1064">Adaptive immunity</keyword>
<dbReference type="GO" id="GO:0015031">
    <property type="term" value="P:protein transport"/>
    <property type="evidence" value="ECO:0007669"/>
    <property type="project" value="UniProtKB-KW"/>
</dbReference>
<dbReference type="InterPro" id="IPR036640">
    <property type="entry name" value="ABC1_TM_sf"/>
</dbReference>
<dbReference type="InParanoid" id="A0A5F8GNY2"/>
<evidence type="ECO:0000259" key="23">
    <source>
        <dbReference type="PROSITE" id="PS50893"/>
    </source>
</evidence>
<dbReference type="PROSITE" id="PS00211">
    <property type="entry name" value="ABC_TRANSPORTER_1"/>
    <property type="match status" value="1"/>
</dbReference>
<keyword evidence="10" id="KW-0460">Magnesium</keyword>
<dbReference type="InterPro" id="IPR027417">
    <property type="entry name" value="P-loop_NTPase"/>
</dbReference>
<dbReference type="GO" id="GO:0046978">
    <property type="term" value="F:TAP1 binding"/>
    <property type="evidence" value="ECO:0007669"/>
    <property type="project" value="UniProtKB-ARBA"/>
</dbReference>
<dbReference type="GeneTree" id="ENSGT00940000160499"/>
<dbReference type="GO" id="GO:0016020">
    <property type="term" value="C:membrane"/>
    <property type="evidence" value="ECO:0000318"/>
    <property type="project" value="GO_Central"/>
</dbReference>
<keyword evidence="9" id="KW-0067">ATP-binding</keyword>
<dbReference type="InterPro" id="IPR003439">
    <property type="entry name" value="ABC_transporter-like_ATP-bd"/>
</dbReference>
<dbReference type="Gene3D" id="1.20.1560.10">
    <property type="entry name" value="ABC transporter type 1, transmembrane domain"/>
    <property type="match status" value="1"/>
</dbReference>
<evidence type="ECO:0000256" key="6">
    <source>
        <dbReference type="ARBA" id="ARBA00022723"/>
    </source>
</evidence>
<keyword evidence="7" id="KW-0547">Nucleotide-binding</keyword>
<dbReference type="STRING" id="13616.ENSMODP00000049185"/>
<dbReference type="PRINTS" id="PR01897">
    <property type="entry name" value="TAP2PROTEIN"/>
</dbReference>
<keyword evidence="12" id="KW-0391">Immunity</keyword>
<dbReference type="InterPro" id="IPR039421">
    <property type="entry name" value="Type_1_exporter"/>
</dbReference>
<dbReference type="GO" id="GO:0055085">
    <property type="term" value="P:transmembrane transport"/>
    <property type="evidence" value="ECO:0000318"/>
    <property type="project" value="GO_Central"/>
</dbReference>
<dbReference type="SUPFAM" id="SSF52540">
    <property type="entry name" value="P-loop containing nucleoside triphosphate hydrolases"/>
    <property type="match status" value="1"/>
</dbReference>
<dbReference type="InterPro" id="IPR011527">
    <property type="entry name" value="ABC1_TM_dom"/>
</dbReference>
<feature type="domain" description="ABC transporter" evidence="23">
    <location>
        <begin position="488"/>
        <end position="722"/>
    </location>
</feature>
<evidence type="ECO:0000256" key="8">
    <source>
        <dbReference type="ARBA" id="ARBA00022824"/>
    </source>
</evidence>
<evidence type="ECO:0000256" key="9">
    <source>
        <dbReference type="ARBA" id="ARBA00022840"/>
    </source>
</evidence>
<dbReference type="PROSITE" id="PS50929">
    <property type="entry name" value="ABC_TM1F"/>
    <property type="match status" value="1"/>
</dbReference>
<dbReference type="SUPFAM" id="SSF90123">
    <property type="entry name" value="ABC transporter transmembrane region"/>
    <property type="match status" value="1"/>
</dbReference>
<dbReference type="InterPro" id="IPR017871">
    <property type="entry name" value="ABC_transporter-like_CS"/>
</dbReference>
<sequence>MTMLSATIKPFSFPGASMQLITFRPWAPLLLTDLTLLCLLQRLLGALFPLGLLGLWLEGVFRMGVLWGVLSLLGDCGKIRELLPVLCLSTPLFLSLRTLVPGALSAPPVLLASAPWAWLLVTYGGPGLGWAVWKMLSPSEAPSSAQEKEQGQENKAMMGRLLRLSWPDLPFLAAAFFFLTTAVIGEMFIPHYTGRVIDILGQDFDPDAFVTAIFFMCLFSLGSSFSSGCRGGLFTIILSRLKLRIRHVLFSSLLCQDLSFFQETKTGELSSRLNSDTILMSRWLPLNANVFIRSLVKIIGLYSFMVSLSPRLTLFSLLEVPLLVAAEKVYNARHQAMLCQIQDSVAEARQVVREAVGSLRTVRSFGAEENEAQRYEKALEHGRKLRWRQNREYGIYQVIKRGLQLAMWALILDYGLRQILAGKLTRGGLLSFLLYQEHVGRLLKILVCMYGDMVSKVGAAKKVFQYLDRVPQMPPPGILAPSVLHGLVEFRDVSFAYPSNPKYFVLKGVTFTLHPGKVTALVGPNGAGKSSVAALLQNLYQPTRGQLLLDGEPLPQYQHQYLHSQVSVVEQEPVLFSGSVRDNIVYGLESCKDDEVMAAVRVAQADGFIANMEHGLDTAVGEKGSQLSAGQKQRLAIARALVRNPRVLILDEATSALDVECEQALQKCMLQGHRTVLVIAHRLQTVQAADHILVLEQGKLVEQGTHTQLMAQRGLYHHLVQQ</sequence>
<evidence type="ECO:0000313" key="25">
    <source>
        <dbReference type="Ensembl" id="ENSMODP00000049185.1"/>
    </source>
</evidence>
<evidence type="ECO:0000256" key="17">
    <source>
        <dbReference type="ARBA" id="ARBA00023136"/>
    </source>
</evidence>
<evidence type="ECO:0000256" key="16">
    <source>
        <dbReference type="ARBA" id="ARBA00023130"/>
    </source>
</evidence>
<proteinExistence type="inferred from homology"/>
<keyword evidence="26" id="KW-1185">Reference proteome</keyword>
<dbReference type="PANTHER" id="PTHR43394">
    <property type="entry name" value="ATP-DEPENDENT PERMEASE MDL1, MITOCHONDRIAL"/>
    <property type="match status" value="1"/>
</dbReference>
<evidence type="ECO:0000256" key="4">
    <source>
        <dbReference type="ARBA" id="ARBA00022448"/>
    </source>
</evidence>
<keyword evidence="15 22" id="KW-1133">Transmembrane helix</keyword>
<dbReference type="FunCoup" id="A0A5F8GNY2">
    <property type="interactions" value="88"/>
</dbReference>
<evidence type="ECO:0000256" key="19">
    <source>
        <dbReference type="ARBA" id="ARBA00048240"/>
    </source>
</evidence>
<feature type="transmembrane region" description="Helical" evidence="22">
    <location>
        <begin position="209"/>
        <end position="238"/>
    </location>
</feature>
<comment type="catalytic activity">
    <reaction evidence="19">
        <text>a peptide antigen(in) + ATP + H2O = a peptide antigen(out) + ADP + phosphate + H(+)</text>
        <dbReference type="Rhea" id="RHEA:65972"/>
        <dbReference type="Rhea" id="RHEA-COMP:16941"/>
        <dbReference type="ChEBI" id="CHEBI:15377"/>
        <dbReference type="ChEBI" id="CHEBI:15378"/>
        <dbReference type="ChEBI" id="CHEBI:30616"/>
        <dbReference type="ChEBI" id="CHEBI:43474"/>
        <dbReference type="ChEBI" id="CHEBI:166823"/>
        <dbReference type="ChEBI" id="CHEBI:456216"/>
        <dbReference type="EC" id="7.4.2.14"/>
    </reaction>
    <physiologicalReaction direction="left-to-right" evidence="19">
        <dbReference type="Rhea" id="RHEA:65973"/>
    </physiologicalReaction>
</comment>
<evidence type="ECO:0000256" key="22">
    <source>
        <dbReference type="SAM" id="Phobius"/>
    </source>
</evidence>
<reference evidence="25 26" key="1">
    <citation type="journal article" date="2007" name="Nature">
        <title>Genome of the marsupial Monodelphis domestica reveals innovation in non-coding sequences.</title>
        <authorList>
            <person name="Mikkelsen T.S."/>
            <person name="Wakefield M.J."/>
            <person name="Aken B."/>
            <person name="Amemiya C.T."/>
            <person name="Chang J.L."/>
            <person name="Duke S."/>
            <person name="Garber M."/>
            <person name="Gentles A.J."/>
            <person name="Goodstadt L."/>
            <person name="Heger A."/>
            <person name="Jurka J."/>
            <person name="Kamal M."/>
            <person name="Mauceli E."/>
            <person name="Searle S.M."/>
            <person name="Sharpe T."/>
            <person name="Baker M.L."/>
            <person name="Batzer M.A."/>
            <person name="Benos P.V."/>
            <person name="Belov K."/>
            <person name="Clamp M."/>
            <person name="Cook A."/>
            <person name="Cuff J."/>
            <person name="Das R."/>
            <person name="Davidow L."/>
            <person name="Deakin J.E."/>
            <person name="Fazzari M.J."/>
            <person name="Glass J.L."/>
            <person name="Grabherr M."/>
            <person name="Greally J.M."/>
            <person name="Gu W."/>
            <person name="Hore T.A."/>
            <person name="Huttley G.A."/>
            <person name="Kleber M."/>
            <person name="Jirtle R.L."/>
            <person name="Koina E."/>
            <person name="Lee J.T."/>
            <person name="Mahony S."/>
            <person name="Marra M.A."/>
            <person name="Miller R.D."/>
            <person name="Nicholls R.D."/>
            <person name="Oda M."/>
            <person name="Papenfuss A.T."/>
            <person name="Parra Z.E."/>
            <person name="Pollock D.D."/>
            <person name="Ray D.A."/>
            <person name="Schein J.E."/>
            <person name="Speed T.P."/>
            <person name="Thompson K."/>
            <person name="VandeBerg J.L."/>
            <person name="Wade C.M."/>
            <person name="Walker J.A."/>
            <person name="Waters P.D."/>
            <person name="Webber C."/>
            <person name="Weidman J.R."/>
            <person name="Xie X."/>
            <person name="Zody M.C."/>
            <person name="Baldwin J."/>
            <person name="Abdouelleil A."/>
            <person name="Abdulkadir J."/>
            <person name="Abebe A."/>
            <person name="Abera B."/>
            <person name="Abreu J."/>
            <person name="Acer S.C."/>
            <person name="Aftuck L."/>
            <person name="Alexander A."/>
            <person name="An P."/>
            <person name="Anderson E."/>
            <person name="Anderson S."/>
            <person name="Arachi H."/>
            <person name="Azer M."/>
            <person name="Bachantsang P."/>
            <person name="Barry A."/>
            <person name="Bayul T."/>
            <person name="Berlin A."/>
            <person name="Bessette D."/>
            <person name="Bloom T."/>
            <person name="Bloom T."/>
            <person name="Boguslavskiy L."/>
            <person name="Bonnet C."/>
            <person name="Boukhgalter B."/>
            <person name="Bourzgui I."/>
            <person name="Brown A."/>
            <person name="Cahill P."/>
            <person name="Channer S."/>
            <person name="Cheshatsang Y."/>
            <person name="Chuda L."/>
            <person name="Citroen M."/>
            <person name="Collymore A."/>
            <person name="Cooke P."/>
            <person name="Costello M."/>
            <person name="D'Aco K."/>
            <person name="Daza R."/>
            <person name="De Haan G."/>
            <person name="DeGray S."/>
            <person name="DeMaso C."/>
            <person name="Dhargay N."/>
            <person name="Dooley K."/>
            <person name="Dooley E."/>
            <person name="Doricent M."/>
            <person name="Dorje P."/>
            <person name="Dorjee K."/>
            <person name="Dupes A."/>
            <person name="Elong R."/>
            <person name="Falk J."/>
            <person name="Farina A."/>
            <person name="Faro S."/>
            <person name="Ferguson D."/>
            <person name="Fisher S."/>
            <person name="Foley C.D."/>
            <person name="Franke A."/>
            <person name="Friedrich D."/>
            <person name="Gadbois L."/>
            <person name="Gearin G."/>
            <person name="Gearin C.R."/>
            <person name="Giannoukos G."/>
            <person name="Goode T."/>
            <person name="Graham J."/>
            <person name="Grandbois E."/>
            <person name="Grewal S."/>
            <person name="Gyaltsen K."/>
            <person name="Hafez N."/>
            <person name="Hagos B."/>
            <person name="Hall J."/>
            <person name="Henson C."/>
            <person name="Hollinger A."/>
            <person name="Honan T."/>
            <person name="Huard M.D."/>
            <person name="Hughes L."/>
            <person name="Hurhula B."/>
            <person name="Husby M.E."/>
            <person name="Kamat A."/>
            <person name="Kanga B."/>
            <person name="Kashin S."/>
            <person name="Khazanovich D."/>
            <person name="Kisner P."/>
            <person name="Lance K."/>
            <person name="Lara M."/>
            <person name="Lee W."/>
            <person name="Lennon N."/>
            <person name="Letendre F."/>
            <person name="LeVine R."/>
            <person name="Lipovsky A."/>
            <person name="Liu X."/>
            <person name="Liu J."/>
            <person name="Liu S."/>
            <person name="Lokyitsang T."/>
            <person name="Lokyitsang Y."/>
            <person name="Lubonja R."/>
            <person name="Lui A."/>
            <person name="MacDonald P."/>
            <person name="Magnisalis V."/>
            <person name="Maru K."/>
            <person name="Matthews C."/>
            <person name="McCusker W."/>
            <person name="McDonough S."/>
            <person name="Mehta T."/>
            <person name="Meldrim J."/>
            <person name="Meneus L."/>
            <person name="Mihai O."/>
            <person name="Mihalev A."/>
            <person name="Mihova T."/>
            <person name="Mittelman R."/>
            <person name="Mlenga V."/>
            <person name="Montmayeur A."/>
            <person name="Mulrain L."/>
            <person name="Navidi A."/>
            <person name="Naylor J."/>
            <person name="Negash T."/>
            <person name="Nguyen T."/>
            <person name="Nguyen N."/>
            <person name="Nicol R."/>
            <person name="Norbu C."/>
            <person name="Norbu N."/>
            <person name="Novod N."/>
            <person name="O'Neill B."/>
            <person name="Osman S."/>
            <person name="Markiewicz E."/>
            <person name="Oyono O.L."/>
            <person name="Patti C."/>
            <person name="Phunkhang P."/>
            <person name="Pierre F."/>
            <person name="Priest M."/>
            <person name="Raghuraman S."/>
            <person name="Rege F."/>
            <person name="Reyes R."/>
            <person name="Rise C."/>
            <person name="Rogov P."/>
            <person name="Ross K."/>
            <person name="Ryan E."/>
            <person name="Settipalli S."/>
            <person name="Shea T."/>
            <person name="Sherpa N."/>
            <person name="Shi L."/>
            <person name="Shih D."/>
            <person name="Sparrow T."/>
            <person name="Spaulding J."/>
            <person name="Stalker J."/>
            <person name="Stange-Thomann N."/>
            <person name="Stavropoulos S."/>
            <person name="Stone C."/>
            <person name="Strader C."/>
            <person name="Tesfaye S."/>
            <person name="Thomson T."/>
            <person name="Thoulutsang Y."/>
            <person name="Thoulutsang D."/>
            <person name="Topham K."/>
            <person name="Topping I."/>
            <person name="Tsamla T."/>
            <person name="Vassiliev H."/>
            <person name="Vo A."/>
            <person name="Wangchuk T."/>
            <person name="Wangdi T."/>
            <person name="Weiand M."/>
            <person name="Wilkinson J."/>
            <person name="Wilson A."/>
            <person name="Yadav S."/>
            <person name="Young G."/>
            <person name="Yu Q."/>
            <person name="Zembek L."/>
            <person name="Zhong D."/>
            <person name="Zimmer A."/>
            <person name="Zwirko Z."/>
            <person name="Jaffe D.B."/>
            <person name="Alvarez P."/>
            <person name="Brockman W."/>
            <person name="Butler J."/>
            <person name="Chin C."/>
            <person name="Gnerre S."/>
            <person name="MacCallum I."/>
            <person name="Graves J.A."/>
            <person name="Ponting C.P."/>
            <person name="Breen M."/>
            <person name="Samollow P.B."/>
            <person name="Lander E.S."/>
            <person name="Lindblad-Toh K."/>
        </authorList>
    </citation>
    <scope>NUCLEOTIDE SEQUENCE [LARGE SCALE GENOMIC DNA]</scope>
</reference>
<dbReference type="Bgee" id="ENSMODG00000014539">
    <property type="expression patterns" value="Expressed in liver and 19 other cell types or tissues"/>
</dbReference>
<dbReference type="GO" id="GO:0046872">
    <property type="term" value="F:metal ion binding"/>
    <property type="evidence" value="ECO:0007669"/>
    <property type="project" value="UniProtKB-KW"/>
</dbReference>
<evidence type="ECO:0000256" key="2">
    <source>
        <dbReference type="ARBA" id="ARBA00004477"/>
    </source>
</evidence>
<evidence type="ECO:0000313" key="26">
    <source>
        <dbReference type="Proteomes" id="UP000002280"/>
    </source>
</evidence>
<evidence type="ECO:0000256" key="11">
    <source>
        <dbReference type="ARBA" id="ARBA00022856"/>
    </source>
</evidence>
<dbReference type="AlphaFoldDB" id="A0A5F8GNY2"/>
<dbReference type="PROSITE" id="PS50893">
    <property type="entry name" value="ABC_TRANSPORTER_2"/>
    <property type="match status" value="1"/>
</dbReference>
<dbReference type="GO" id="GO:0016887">
    <property type="term" value="F:ATP hydrolysis activity"/>
    <property type="evidence" value="ECO:0007669"/>
    <property type="project" value="InterPro"/>
</dbReference>
<dbReference type="Pfam" id="PF00005">
    <property type="entry name" value="ABC_tran"/>
    <property type="match status" value="1"/>
</dbReference>
<keyword evidence="5 22" id="KW-0812">Transmembrane</keyword>
<dbReference type="EC" id="7.4.2.14" evidence="18"/>
<dbReference type="GO" id="GO:0005524">
    <property type="term" value="F:ATP binding"/>
    <property type="evidence" value="ECO:0007669"/>
    <property type="project" value="UniProtKB-KW"/>
</dbReference>
<evidence type="ECO:0000256" key="20">
    <source>
        <dbReference type="ARBA" id="ARBA00070706"/>
    </source>
</evidence>
<evidence type="ECO:0000256" key="1">
    <source>
        <dbReference type="ARBA" id="ARBA00001946"/>
    </source>
</evidence>
<keyword evidence="6" id="KW-0479">Metal-binding</keyword>
<keyword evidence="8" id="KW-0256">Endoplasmic reticulum</keyword>
<dbReference type="Ensembl" id="ENSMODT00000084119.1">
    <property type="protein sequence ID" value="ENSMODP00000049185.1"/>
    <property type="gene ID" value="ENSMODG00000014539.4"/>
</dbReference>
<evidence type="ECO:0000256" key="5">
    <source>
        <dbReference type="ARBA" id="ARBA00022692"/>
    </source>
</evidence>
<name>A0A5F8GNY2_MONDO</name>
<evidence type="ECO:0000256" key="7">
    <source>
        <dbReference type="ARBA" id="ARBA00022741"/>
    </source>
</evidence>
<accession>A0A5F8GNY2</accession>
<dbReference type="GO" id="GO:0015433">
    <property type="term" value="F:ABC-type peptide antigen transporter activity"/>
    <property type="evidence" value="ECO:0007669"/>
    <property type="project" value="UniProtKB-EC"/>
</dbReference>
<evidence type="ECO:0000256" key="15">
    <source>
        <dbReference type="ARBA" id="ARBA00022989"/>
    </source>
</evidence>
<evidence type="ECO:0000256" key="10">
    <source>
        <dbReference type="ARBA" id="ARBA00022842"/>
    </source>
</evidence>
<dbReference type="PANTHER" id="PTHR43394:SF14">
    <property type="entry name" value="TRANSPORTER 2, ATP BINDING CASSETTE SUBFAMILY B"/>
    <property type="match status" value="1"/>
</dbReference>
<dbReference type="PIRSF" id="PIRSF002773">
    <property type="entry name" value="ABC_prm/ATPase_B"/>
    <property type="match status" value="1"/>
</dbReference>
<keyword evidence="4" id="KW-0813">Transport</keyword>
<dbReference type="InterPro" id="IPR013305">
    <property type="entry name" value="ABC_Tap-like"/>
</dbReference>
<dbReference type="Gene3D" id="3.40.50.300">
    <property type="entry name" value="P-loop containing nucleotide triphosphate hydrolases"/>
    <property type="match status" value="1"/>
</dbReference>
<keyword evidence="14" id="KW-1278">Translocase</keyword>
<feature type="transmembrane region" description="Helical" evidence="22">
    <location>
        <begin position="116"/>
        <end position="133"/>
    </location>
</feature>
<dbReference type="Pfam" id="PF00664">
    <property type="entry name" value="ABC_membrane"/>
    <property type="match status" value="1"/>
</dbReference>
<evidence type="ECO:0000256" key="13">
    <source>
        <dbReference type="ARBA" id="ARBA00022927"/>
    </source>
</evidence>
<keyword evidence="11" id="KW-0571">Peptide transport</keyword>
<feature type="domain" description="ABC transmembrane type-1" evidence="24">
    <location>
        <begin position="173"/>
        <end position="455"/>
    </location>
</feature>
<feature type="transmembrane region" description="Helical" evidence="22">
    <location>
        <begin position="85"/>
        <end position="104"/>
    </location>
</feature>
<dbReference type="NCBIfam" id="TIGR00958">
    <property type="entry name" value="3a01208"/>
    <property type="match status" value="1"/>
</dbReference>
<protein>
    <recommendedName>
        <fullName evidence="20">Antigen peptide transporter 2</fullName>
        <ecNumber evidence="18">7.4.2.14</ecNumber>
    </recommendedName>
    <alternativeName>
        <fullName evidence="21">ATP-binding cassette sub-family B member 3</fullName>
    </alternativeName>
</protein>
<dbReference type="InterPro" id="IPR005293">
    <property type="entry name" value="Tap2/ABCB3"/>
</dbReference>
<dbReference type="GO" id="GO:0002250">
    <property type="term" value="P:adaptive immune response"/>
    <property type="evidence" value="ECO:0007669"/>
    <property type="project" value="UniProtKB-KW"/>
</dbReference>
<dbReference type="FunFam" id="1.20.1560.10:FF:000042">
    <property type="entry name" value="Antigen peptide transporter 2"/>
    <property type="match status" value="1"/>
</dbReference>
<comment type="subcellular location">
    <subcellularLocation>
        <location evidence="2">Endoplasmic reticulum membrane</location>
        <topology evidence="2">Multi-pass membrane protein</topology>
    </subcellularLocation>
</comment>
<evidence type="ECO:0000256" key="12">
    <source>
        <dbReference type="ARBA" id="ARBA00022859"/>
    </source>
</evidence>
<reference evidence="25" key="2">
    <citation type="submission" date="2025-08" db="UniProtKB">
        <authorList>
            <consortium name="Ensembl"/>
        </authorList>
    </citation>
    <scope>IDENTIFICATION</scope>
</reference>
<evidence type="ECO:0000256" key="21">
    <source>
        <dbReference type="ARBA" id="ARBA00084065"/>
    </source>
</evidence>
<comment type="cofactor">
    <cofactor evidence="1">
        <name>Mg(2+)</name>
        <dbReference type="ChEBI" id="CHEBI:18420"/>
    </cofactor>
</comment>
<evidence type="ECO:0000256" key="3">
    <source>
        <dbReference type="ARBA" id="ARBA00006493"/>
    </source>
</evidence>
<dbReference type="SMART" id="SM00382">
    <property type="entry name" value="AAA"/>
    <property type="match status" value="1"/>
</dbReference>
<feature type="transmembrane region" description="Helical" evidence="22">
    <location>
        <begin position="290"/>
        <end position="308"/>
    </location>
</feature>
<dbReference type="GO" id="GO:0015440">
    <property type="term" value="F:ABC-type peptide transporter activity"/>
    <property type="evidence" value="ECO:0000318"/>
    <property type="project" value="GO_Central"/>
</dbReference>
<keyword evidence="13" id="KW-0653">Protein transport</keyword>
<reference evidence="25" key="3">
    <citation type="submission" date="2025-09" db="UniProtKB">
        <authorList>
            <consortium name="Ensembl"/>
        </authorList>
    </citation>
    <scope>IDENTIFICATION</scope>
</reference>
<dbReference type="GO" id="GO:0042825">
    <property type="term" value="C:TAP complex"/>
    <property type="evidence" value="ECO:0007669"/>
    <property type="project" value="InterPro"/>
</dbReference>
<dbReference type="GO" id="GO:0042287">
    <property type="term" value="F:MHC protein binding"/>
    <property type="evidence" value="ECO:0007669"/>
    <property type="project" value="InterPro"/>
</dbReference>
<evidence type="ECO:0000256" key="18">
    <source>
        <dbReference type="ARBA" id="ARBA00034522"/>
    </source>
</evidence>
<evidence type="ECO:0000259" key="24">
    <source>
        <dbReference type="PROSITE" id="PS50929"/>
    </source>
</evidence>
<dbReference type="FunFam" id="3.40.50.300:FF:000140">
    <property type="entry name" value="Lipid A export ATP-binding/permease protein MsbA"/>
    <property type="match status" value="1"/>
</dbReference>
<keyword evidence="17 22" id="KW-0472">Membrane</keyword>
<dbReference type="GO" id="GO:0019885">
    <property type="term" value="P:antigen processing and presentation of endogenous peptide antigen via MHC class I"/>
    <property type="evidence" value="ECO:0007669"/>
    <property type="project" value="InterPro"/>
</dbReference>
<dbReference type="InterPro" id="IPR003593">
    <property type="entry name" value="AAA+_ATPase"/>
</dbReference>
<dbReference type="GO" id="GO:0042824">
    <property type="term" value="C:MHC class I peptide loading complex"/>
    <property type="evidence" value="ECO:0000318"/>
    <property type="project" value="GO_Central"/>
</dbReference>
<feature type="transmembrane region" description="Helical" evidence="22">
    <location>
        <begin position="169"/>
        <end position="189"/>
    </location>
</feature>
<organism evidence="25 26">
    <name type="scientific">Monodelphis domestica</name>
    <name type="common">Gray short-tailed opossum</name>
    <dbReference type="NCBI Taxonomy" id="13616"/>
    <lineage>
        <taxon>Eukaryota</taxon>
        <taxon>Metazoa</taxon>
        <taxon>Chordata</taxon>
        <taxon>Craniata</taxon>
        <taxon>Vertebrata</taxon>
        <taxon>Euteleostomi</taxon>
        <taxon>Mammalia</taxon>
        <taxon>Metatheria</taxon>
        <taxon>Didelphimorphia</taxon>
        <taxon>Didelphidae</taxon>
        <taxon>Monodelphis</taxon>
    </lineage>
</organism>
<evidence type="ECO:0000256" key="14">
    <source>
        <dbReference type="ARBA" id="ARBA00022967"/>
    </source>
</evidence>
<dbReference type="Proteomes" id="UP000002280">
    <property type="component" value="Chromosome 2"/>
</dbReference>
<comment type="similarity">
    <text evidence="3">Belongs to the ABC transporter superfamily. ABCB family. MHC peptide exporter (TC 3.A.1.209) subfamily.</text>
</comment>